<sequence>MALWTMLGGLIPLLSIGLLSVLLYVWLRNYRQYRTGLTLGFLSFGVALFLENVTVLYMWYMMEMMYATATAMQRVFLLASALEFLALAIITWVTLR</sequence>
<keyword evidence="1" id="KW-0472">Membrane</keyword>
<evidence type="ECO:0000256" key="1">
    <source>
        <dbReference type="SAM" id="Phobius"/>
    </source>
</evidence>
<proteinExistence type="predicted"/>
<feature type="transmembrane region" description="Helical" evidence="1">
    <location>
        <begin position="39"/>
        <end position="60"/>
    </location>
</feature>
<name>A0ABD5V6J4_9EURY</name>
<dbReference type="InterPro" id="IPR058349">
    <property type="entry name" value="DUF8036"/>
</dbReference>
<keyword evidence="1" id="KW-0812">Transmembrane</keyword>
<evidence type="ECO:0000313" key="2">
    <source>
        <dbReference type="EMBL" id="MFC6906679.1"/>
    </source>
</evidence>
<feature type="transmembrane region" description="Helical" evidence="1">
    <location>
        <begin position="75"/>
        <end position="95"/>
    </location>
</feature>
<comment type="caution">
    <text evidence="2">The sequence shown here is derived from an EMBL/GenBank/DDBJ whole genome shotgun (WGS) entry which is preliminary data.</text>
</comment>
<protein>
    <submittedName>
        <fullName evidence="2">Uncharacterized protein</fullName>
    </submittedName>
</protein>
<accession>A0ABD5V6J4</accession>
<dbReference type="Proteomes" id="UP001596312">
    <property type="component" value="Unassembled WGS sequence"/>
</dbReference>
<keyword evidence="1" id="KW-1133">Transmembrane helix</keyword>
<gene>
    <name evidence="2" type="ORF">ACFQGH_15900</name>
</gene>
<feature type="transmembrane region" description="Helical" evidence="1">
    <location>
        <begin position="6"/>
        <end position="27"/>
    </location>
</feature>
<dbReference type="Pfam" id="PF26119">
    <property type="entry name" value="DUF8036"/>
    <property type="match status" value="1"/>
</dbReference>
<evidence type="ECO:0000313" key="3">
    <source>
        <dbReference type="Proteomes" id="UP001596312"/>
    </source>
</evidence>
<dbReference type="RefSeq" id="WP_340605248.1">
    <property type="nucleotide sequence ID" value="NZ_JBBMXV010000004.1"/>
</dbReference>
<dbReference type="AlphaFoldDB" id="A0ABD5V6J4"/>
<dbReference type="EMBL" id="JBHSXQ010000004">
    <property type="protein sequence ID" value="MFC6906679.1"/>
    <property type="molecule type" value="Genomic_DNA"/>
</dbReference>
<organism evidence="2 3">
    <name type="scientific">Halalkalicoccus tibetensis</name>
    <dbReference type="NCBI Taxonomy" id="175632"/>
    <lineage>
        <taxon>Archaea</taxon>
        <taxon>Methanobacteriati</taxon>
        <taxon>Methanobacteriota</taxon>
        <taxon>Stenosarchaea group</taxon>
        <taxon>Halobacteria</taxon>
        <taxon>Halobacteriales</taxon>
        <taxon>Halococcaceae</taxon>
        <taxon>Halalkalicoccus</taxon>
    </lineage>
</organism>
<reference evidence="2 3" key="1">
    <citation type="journal article" date="2019" name="Int. J. Syst. Evol. Microbiol.">
        <title>The Global Catalogue of Microorganisms (GCM) 10K type strain sequencing project: providing services to taxonomists for standard genome sequencing and annotation.</title>
        <authorList>
            <consortium name="The Broad Institute Genomics Platform"/>
            <consortium name="The Broad Institute Genome Sequencing Center for Infectious Disease"/>
            <person name="Wu L."/>
            <person name="Ma J."/>
        </authorList>
    </citation>
    <scope>NUCLEOTIDE SEQUENCE [LARGE SCALE GENOMIC DNA]</scope>
    <source>
        <strain evidence="2 3">CGMCC 1.3240</strain>
    </source>
</reference>
<keyword evidence="3" id="KW-1185">Reference proteome</keyword>